<name>A0ABR4PHM1_9HELO</name>
<dbReference type="Gene3D" id="3.50.50.60">
    <property type="entry name" value="FAD/NAD(P)-binding domain"/>
    <property type="match status" value="1"/>
</dbReference>
<evidence type="ECO:0000313" key="6">
    <source>
        <dbReference type="Proteomes" id="UP001629113"/>
    </source>
</evidence>
<dbReference type="PANTHER" id="PTHR46720">
    <property type="entry name" value="HYDROXYLASE, PUTATIVE (AFU_ORTHOLOGUE AFUA_3G01460)-RELATED"/>
    <property type="match status" value="1"/>
</dbReference>
<dbReference type="PRINTS" id="PR00420">
    <property type="entry name" value="RNGMNOXGNASE"/>
</dbReference>
<evidence type="ECO:0000256" key="1">
    <source>
        <dbReference type="ARBA" id="ARBA00022630"/>
    </source>
</evidence>
<sequence length="439" mass="49012">MNPSQSFSLAIIGSGIGGLALAIGLRKQNVSVIIYEAAAKFDAVGAGIGLGPNALKAMELMDTQFAQMYDAIKVGNTSPDRLHEQIEILSAEEGFGITDDWQGGSVGHAAFTRSSAHRKDLLEIMQKLVPENTVRFCKKVLGLRNIDNKSEGKKVEIAFEDGEIVKFDAVIGCDGIKGMTRKVVLQESYPEQVAPKYNHVYIYRGIASIEQAKEIIGIYAEDARWWMKEGTGWAMYPISEGKEVNIVAFVQDKNVWEGEPIAKDVPREVMMKEFEGYDQRLVKLLDFVKPSRWPLYHHPDTSTYFNQRICLLGDVAHASSPSQAAGAGQGLEDALIISRLLGLVKSPKELDMVFEVYDSIRRPRAQSVVRESQAVGTQYFLVHPEFKSDLRKITEDANKRLPRIWWHDLEGDVSFAEKVFSDMVKDKACGEFRSKACSR</sequence>
<proteinExistence type="predicted"/>
<evidence type="ECO:0000256" key="3">
    <source>
        <dbReference type="ARBA" id="ARBA00023002"/>
    </source>
</evidence>
<accession>A0ABR4PHM1</accession>
<comment type="caution">
    <text evidence="5">The sequence shown here is derived from an EMBL/GenBank/DDBJ whole genome shotgun (WGS) entry which is preliminary data.</text>
</comment>
<dbReference type="InterPro" id="IPR002938">
    <property type="entry name" value="FAD-bd"/>
</dbReference>
<gene>
    <name evidence="5" type="ORF">PVAG01_04580</name>
</gene>
<evidence type="ECO:0000259" key="4">
    <source>
        <dbReference type="Pfam" id="PF01494"/>
    </source>
</evidence>
<dbReference type="InterPro" id="IPR036188">
    <property type="entry name" value="FAD/NAD-bd_sf"/>
</dbReference>
<keyword evidence="1" id="KW-0285">Flavoprotein</keyword>
<dbReference type="SUPFAM" id="SSF54373">
    <property type="entry name" value="FAD-linked reductases, C-terminal domain"/>
    <property type="match status" value="1"/>
</dbReference>
<keyword evidence="2" id="KW-0274">FAD</keyword>
<dbReference type="Proteomes" id="UP001629113">
    <property type="component" value="Unassembled WGS sequence"/>
</dbReference>
<feature type="domain" description="FAD-binding" evidence="4">
    <location>
        <begin position="10"/>
        <end position="372"/>
    </location>
</feature>
<dbReference type="InterPro" id="IPR051104">
    <property type="entry name" value="FAD_monoxygenase"/>
</dbReference>
<dbReference type="Pfam" id="PF01494">
    <property type="entry name" value="FAD_binding_3"/>
    <property type="match status" value="1"/>
</dbReference>
<organism evidence="5 6">
    <name type="scientific">Phlyctema vagabunda</name>
    <dbReference type="NCBI Taxonomy" id="108571"/>
    <lineage>
        <taxon>Eukaryota</taxon>
        <taxon>Fungi</taxon>
        <taxon>Dikarya</taxon>
        <taxon>Ascomycota</taxon>
        <taxon>Pezizomycotina</taxon>
        <taxon>Leotiomycetes</taxon>
        <taxon>Helotiales</taxon>
        <taxon>Dermateaceae</taxon>
        <taxon>Phlyctema</taxon>
    </lineage>
</organism>
<dbReference type="SUPFAM" id="SSF51905">
    <property type="entry name" value="FAD/NAD(P)-binding domain"/>
    <property type="match status" value="1"/>
</dbReference>
<evidence type="ECO:0000256" key="2">
    <source>
        <dbReference type="ARBA" id="ARBA00022827"/>
    </source>
</evidence>
<dbReference type="PANTHER" id="PTHR46720:SF3">
    <property type="entry name" value="FAD-BINDING DOMAIN-CONTAINING PROTEIN-RELATED"/>
    <property type="match status" value="1"/>
</dbReference>
<keyword evidence="6" id="KW-1185">Reference proteome</keyword>
<protein>
    <submittedName>
        <fullName evidence="5">Salicylate hydroxylase</fullName>
    </submittedName>
</protein>
<keyword evidence="3" id="KW-0560">Oxidoreductase</keyword>
<dbReference type="EMBL" id="JBFCZG010000004">
    <property type="protein sequence ID" value="KAL3422833.1"/>
    <property type="molecule type" value="Genomic_DNA"/>
</dbReference>
<reference evidence="5 6" key="1">
    <citation type="submission" date="2024-06" db="EMBL/GenBank/DDBJ databases">
        <title>Complete genome of Phlyctema vagabunda strain 19-DSS-EL-015.</title>
        <authorList>
            <person name="Fiorenzani C."/>
        </authorList>
    </citation>
    <scope>NUCLEOTIDE SEQUENCE [LARGE SCALE GENOMIC DNA]</scope>
    <source>
        <strain evidence="5 6">19-DSS-EL-015</strain>
    </source>
</reference>
<evidence type="ECO:0000313" key="5">
    <source>
        <dbReference type="EMBL" id="KAL3422833.1"/>
    </source>
</evidence>